<dbReference type="EMBL" id="SJLI01000006">
    <property type="protein sequence ID" value="TYK94470.1"/>
    <property type="molecule type" value="Genomic_DNA"/>
</dbReference>
<organism evidence="1 2">
    <name type="scientific">Streptococcus pyogenes</name>
    <dbReference type="NCBI Taxonomy" id="1314"/>
    <lineage>
        <taxon>Bacteria</taxon>
        <taxon>Bacillati</taxon>
        <taxon>Bacillota</taxon>
        <taxon>Bacilli</taxon>
        <taxon>Lactobacillales</taxon>
        <taxon>Streptococcaceae</taxon>
        <taxon>Streptococcus</taxon>
    </lineage>
</organism>
<sequence>MIQNMMSFYNDHKTVIITTLIVLALLTVYPPVFSAIYESGRDFGRSIVGAFFS</sequence>
<evidence type="ECO:0000313" key="2">
    <source>
        <dbReference type="Proteomes" id="UP000325300"/>
    </source>
</evidence>
<dbReference type="AlphaFoldDB" id="A0A5S4TJA0"/>
<comment type="caution">
    <text evidence="1">The sequence shown here is derived from an EMBL/GenBank/DDBJ whole genome shotgun (WGS) entry which is preliminary data.</text>
</comment>
<dbReference type="RefSeq" id="WP_023612238.1">
    <property type="nucleotide sequence ID" value="NZ_CAAJDU010000008.1"/>
</dbReference>
<dbReference type="Proteomes" id="UP000325300">
    <property type="component" value="Unassembled WGS sequence"/>
</dbReference>
<reference evidence="1 2" key="1">
    <citation type="submission" date="2019-02" db="EMBL/GenBank/DDBJ databases">
        <title>Novel genomic isolates of S. pyogenes and S. dysgalactiae subsp. equisimilis associated to necrotising fasciitis (NSTI).</title>
        <authorList>
            <person name="Barrantes I."/>
        </authorList>
    </citation>
    <scope>NUCLEOTIDE SEQUENCE [LARGE SCALE GENOMIC DNA]</scope>
    <source>
        <strain evidence="1 2">SPY5003</strain>
    </source>
</reference>
<proteinExistence type="predicted"/>
<accession>A0A5S4TJA0</accession>
<name>A0A5S4TJA0_STRPY</name>
<gene>
    <name evidence="1" type="ORF">E0F67_07310</name>
</gene>
<evidence type="ECO:0000313" key="1">
    <source>
        <dbReference type="EMBL" id="TYK94470.1"/>
    </source>
</evidence>
<protein>
    <submittedName>
        <fullName evidence="1">Bacteriocin</fullName>
    </submittedName>
</protein>